<feature type="compositionally biased region" description="Basic and acidic residues" evidence="1">
    <location>
        <begin position="138"/>
        <end position="150"/>
    </location>
</feature>
<dbReference type="EMBL" id="CP002819">
    <property type="protein sequence ID" value="AEG70134.1"/>
    <property type="molecule type" value="Genomic_DNA"/>
</dbReference>
<proteinExistence type="predicted"/>
<accession>F6G410</accession>
<feature type="compositionally biased region" description="Low complexity" evidence="1">
    <location>
        <begin position="1"/>
        <end position="13"/>
    </location>
</feature>
<organism evidence="2 3">
    <name type="scientific">Ralstonia solanacearum (strain Po82)</name>
    <dbReference type="NCBI Taxonomy" id="1031711"/>
    <lineage>
        <taxon>Bacteria</taxon>
        <taxon>Pseudomonadati</taxon>
        <taxon>Pseudomonadota</taxon>
        <taxon>Betaproteobacteria</taxon>
        <taxon>Burkholderiales</taxon>
        <taxon>Burkholderiaceae</taxon>
        <taxon>Ralstonia</taxon>
        <taxon>Ralstonia solanacearum species complex</taxon>
    </lineage>
</organism>
<dbReference type="HOGENOM" id="CLU_778171_0_0_4"/>
<feature type="region of interest" description="Disordered" evidence="1">
    <location>
        <begin position="1"/>
        <end position="74"/>
    </location>
</feature>
<protein>
    <recommendedName>
        <fullName evidence="4">DUF2867 domain-containing protein</fullName>
    </recommendedName>
</protein>
<name>F6G410_RALS8</name>
<dbReference type="Proteomes" id="UP000007953">
    <property type="component" value="Chromosome"/>
</dbReference>
<evidence type="ECO:0008006" key="4">
    <source>
        <dbReference type="Google" id="ProtNLM"/>
    </source>
</evidence>
<dbReference type="KEGG" id="rsn:RSPO_c02842"/>
<dbReference type="eggNOG" id="ENOG50336H4">
    <property type="taxonomic scope" value="Bacteria"/>
</dbReference>
<reference evidence="2 3" key="1">
    <citation type="journal article" date="2011" name="J. Bacteriol.">
        <title>Complete genome sequence of the plant pathogen Ralstonia solanacearum strain Po82.</title>
        <authorList>
            <person name="Xu J."/>
            <person name="Zheng H.J."/>
            <person name="Liu L."/>
            <person name="Pan Z.C."/>
            <person name="Prior P."/>
            <person name="Tang B."/>
            <person name="Xu J.S."/>
            <person name="Zhang H."/>
            <person name="Tian Q."/>
            <person name="Zhang L.Q."/>
            <person name="Feng J."/>
        </authorList>
    </citation>
    <scope>NUCLEOTIDE SEQUENCE [LARGE SCALE GENOMIC DNA]</scope>
    <source>
        <strain evidence="2 3">Po82</strain>
    </source>
</reference>
<gene>
    <name evidence="2" type="ordered locus">RSPO_c02842</name>
</gene>
<sequence length="356" mass="38824">MEATGAAPVAAVGTDRRADPHARGPAVRGLSPHLAARPGPAALLRDRRRGPRDESAVGPGHHAGGAGRPGHRVRRAGAWADRWRPDLPCAQAAHRAGLPDRQPRAHAVLPGEVRQLGARHRVRCRPARPGRAVADEAQPDRTARAQDGHCRRAGQRRTPGVNAEPRHSLSMSLLDTFLPRHQFSEHHRIRIAAAPGRVLDVIPRLDIADFPLAKLFLQLRALPARAAAFAGVETGARRIDASFGLHDFTVLGRDGDREYAFGLVGRFWEPTGGLIRVAADDFPGFSEPGVAKLVMTFIAEAGDGTGTVLTTRTCVHCPDEATRRRFAPYWYLIRVPSGLIRRMLLRRIRQLAESHA</sequence>
<dbReference type="PATRIC" id="fig|1031711.3.peg.2773"/>
<feature type="region of interest" description="Disordered" evidence="1">
    <location>
        <begin position="125"/>
        <end position="165"/>
    </location>
</feature>
<evidence type="ECO:0000313" key="2">
    <source>
        <dbReference type="EMBL" id="AEG70134.1"/>
    </source>
</evidence>
<dbReference type="AlphaFoldDB" id="F6G410"/>
<feature type="compositionally biased region" description="Low complexity" evidence="1">
    <location>
        <begin position="34"/>
        <end position="43"/>
    </location>
</feature>
<evidence type="ECO:0000313" key="3">
    <source>
        <dbReference type="Proteomes" id="UP000007953"/>
    </source>
</evidence>
<evidence type="ECO:0000256" key="1">
    <source>
        <dbReference type="SAM" id="MobiDB-lite"/>
    </source>
</evidence>